<comment type="subcellular location">
    <subcellularLocation>
        <location evidence="1">Cell membrane</location>
        <topology evidence="1">Multi-pass membrane protein</topology>
    </subcellularLocation>
</comment>
<comment type="similarity">
    <text evidence="2">Belongs to the major facilitator superfamily. Nitrate/nitrite porter (TC 2.A.1.8) family.</text>
</comment>
<feature type="transmembrane region" description="Helical" evidence="8">
    <location>
        <begin position="159"/>
        <end position="178"/>
    </location>
</feature>
<dbReference type="STRING" id="562970.Btus_1658"/>
<evidence type="ECO:0000259" key="9">
    <source>
        <dbReference type="PROSITE" id="PS50850"/>
    </source>
</evidence>
<feature type="transmembrane region" description="Helical" evidence="8">
    <location>
        <begin position="361"/>
        <end position="382"/>
    </location>
</feature>
<feature type="domain" description="Major facilitator superfamily (MFS) profile" evidence="9">
    <location>
        <begin position="6"/>
        <end position="388"/>
    </location>
</feature>
<dbReference type="RefSeq" id="WP_013075652.1">
    <property type="nucleotide sequence ID" value="NC_014098.1"/>
</dbReference>
<feature type="transmembrane region" description="Helical" evidence="8">
    <location>
        <begin position="71"/>
        <end position="90"/>
    </location>
</feature>
<keyword evidence="5 8" id="KW-1133">Transmembrane helix</keyword>
<evidence type="ECO:0000313" key="10">
    <source>
        <dbReference type="EMBL" id="ADG06365.1"/>
    </source>
</evidence>
<dbReference type="OrthoDB" id="9773404at2"/>
<dbReference type="InterPro" id="IPR011701">
    <property type="entry name" value="MFS"/>
</dbReference>
<evidence type="ECO:0000313" key="11">
    <source>
        <dbReference type="Proteomes" id="UP000002368"/>
    </source>
</evidence>
<dbReference type="InterPro" id="IPR036259">
    <property type="entry name" value="MFS_trans_sf"/>
</dbReference>
<dbReference type="Pfam" id="PF07690">
    <property type="entry name" value="MFS_1"/>
    <property type="match status" value="1"/>
</dbReference>
<dbReference type="EMBL" id="CP002017">
    <property type="protein sequence ID" value="ADG06365.1"/>
    <property type="molecule type" value="Genomic_DNA"/>
</dbReference>
<keyword evidence="6" id="KW-0534">Nitrate assimilation</keyword>
<dbReference type="eggNOG" id="COG2223">
    <property type="taxonomic scope" value="Bacteria"/>
</dbReference>
<dbReference type="SUPFAM" id="SSF103473">
    <property type="entry name" value="MFS general substrate transporter"/>
    <property type="match status" value="1"/>
</dbReference>
<feature type="transmembrane region" description="Helical" evidence="8">
    <location>
        <begin position="249"/>
        <end position="266"/>
    </location>
</feature>
<feature type="transmembrane region" description="Helical" evidence="8">
    <location>
        <begin position="96"/>
        <end position="121"/>
    </location>
</feature>
<feature type="transmembrane region" description="Helical" evidence="8">
    <location>
        <begin position="44"/>
        <end position="64"/>
    </location>
</feature>
<dbReference type="Gene3D" id="1.20.1250.20">
    <property type="entry name" value="MFS general substrate transporter like domains"/>
    <property type="match status" value="2"/>
</dbReference>
<evidence type="ECO:0000256" key="2">
    <source>
        <dbReference type="ARBA" id="ARBA00008432"/>
    </source>
</evidence>
<dbReference type="Proteomes" id="UP000002368">
    <property type="component" value="Chromosome"/>
</dbReference>
<dbReference type="PANTHER" id="PTHR23515">
    <property type="entry name" value="HIGH-AFFINITY NITRATE TRANSPORTER 2.3"/>
    <property type="match status" value="1"/>
</dbReference>
<sequence length="400" mass="42129">MNRTVVMYVSMLAMVVAFVAWSMISPIAPQLQQVYHLSGFEKSVMVATPILLGSLLRIPMGVLVDRFGGRRVYTLLLIFVAVPVLGVSTAHSYGQLIAWEVLLGIAGTSFAVGIGHVSAWYPPERQGLVLGITALGNLGTAVAGFTVPTLYLRFGFQTTGMFITAAVLAAAAGVWVFTRDARLAKGASLVSGASAAGARPSSIWFQRRLWLLATFYFITFGSFMAFGNYLPTLLQGQFHLTPVDSGLRAAGFVLLATALRPIGGYLADRIEPYRLLIGVFAVVAAASCLFAAGLDRILLTTVAALVIASMVGLGNGIVFKLVPLYFPQTTGQATGLIGAVGGVGGFFPPLIMGAMKDVTGSYSAGLLLLGCTCLVALGFAWAERRRGLPLPPAESGTRVV</sequence>
<dbReference type="InterPro" id="IPR044772">
    <property type="entry name" value="NO3_transporter"/>
</dbReference>
<gene>
    <name evidence="10" type="ordered locus">Btus_1658</name>
</gene>
<dbReference type="GO" id="GO:0015112">
    <property type="term" value="F:nitrate transmembrane transporter activity"/>
    <property type="evidence" value="ECO:0007669"/>
    <property type="project" value="InterPro"/>
</dbReference>
<organism evidence="10 11">
    <name type="scientific">Kyrpidia tusciae (strain DSM 2912 / NBRC 15312 / T2)</name>
    <name type="common">Bacillus tusciae</name>
    <dbReference type="NCBI Taxonomy" id="562970"/>
    <lineage>
        <taxon>Bacteria</taxon>
        <taxon>Bacillati</taxon>
        <taxon>Bacillota</taxon>
        <taxon>Bacilli</taxon>
        <taxon>Bacillales</taxon>
        <taxon>Alicyclobacillaceae</taxon>
        <taxon>Kyrpidia</taxon>
    </lineage>
</organism>
<accession>D5WPV6</accession>
<name>D5WPV6_KYRT2</name>
<evidence type="ECO:0000256" key="4">
    <source>
        <dbReference type="ARBA" id="ARBA00022692"/>
    </source>
</evidence>
<feature type="transmembrane region" description="Helical" evidence="8">
    <location>
        <begin position="209"/>
        <end position="229"/>
    </location>
</feature>
<protein>
    <submittedName>
        <fullName evidence="10">Major facilitator superfamily MFS_1</fullName>
    </submittedName>
</protein>
<keyword evidence="3" id="KW-0813">Transport</keyword>
<feature type="transmembrane region" description="Helical" evidence="8">
    <location>
        <begin position="298"/>
        <end position="322"/>
    </location>
</feature>
<keyword evidence="11" id="KW-1185">Reference proteome</keyword>
<evidence type="ECO:0000256" key="7">
    <source>
        <dbReference type="ARBA" id="ARBA00023136"/>
    </source>
</evidence>
<feature type="transmembrane region" description="Helical" evidence="8">
    <location>
        <begin position="5"/>
        <end position="24"/>
    </location>
</feature>
<keyword evidence="7 8" id="KW-0472">Membrane</keyword>
<dbReference type="PROSITE" id="PS50850">
    <property type="entry name" value="MFS"/>
    <property type="match status" value="1"/>
</dbReference>
<reference evidence="10 11" key="1">
    <citation type="journal article" date="2011" name="Stand. Genomic Sci.">
        <title>Complete genome sequence of the thermophilic, hydrogen-oxidizing Bacillus tusciae type strain (T2) and reclassification in the new genus, Kyrpidia gen. nov. as Kyrpidia tusciae comb. nov. and emendation of the family Alicyclobacillaceae da Costa and Rainey, 2010.</title>
        <authorList>
            <person name="Klenk H.P."/>
            <person name="Lapidus A."/>
            <person name="Chertkov O."/>
            <person name="Copeland A."/>
            <person name="Del Rio T.G."/>
            <person name="Nolan M."/>
            <person name="Lucas S."/>
            <person name="Chen F."/>
            <person name="Tice H."/>
            <person name="Cheng J.F."/>
            <person name="Han C."/>
            <person name="Bruce D."/>
            <person name="Goodwin L."/>
            <person name="Pitluck S."/>
            <person name="Pati A."/>
            <person name="Ivanova N."/>
            <person name="Mavromatis K."/>
            <person name="Daum C."/>
            <person name="Chen A."/>
            <person name="Palaniappan K."/>
            <person name="Chang Y.J."/>
            <person name="Land M."/>
            <person name="Hauser L."/>
            <person name="Jeffries C.D."/>
            <person name="Detter J.C."/>
            <person name="Rohde M."/>
            <person name="Abt B."/>
            <person name="Pukall R."/>
            <person name="Goker M."/>
            <person name="Bristow J."/>
            <person name="Markowitz V."/>
            <person name="Hugenholtz P."/>
            <person name="Eisen J.A."/>
        </authorList>
    </citation>
    <scope>NUCLEOTIDE SEQUENCE [LARGE SCALE GENOMIC DNA]</scope>
    <source>
        <strain evidence="10 11">DSM 2912</strain>
    </source>
</reference>
<dbReference type="InterPro" id="IPR020846">
    <property type="entry name" value="MFS_dom"/>
</dbReference>
<dbReference type="GO" id="GO:0042128">
    <property type="term" value="P:nitrate assimilation"/>
    <property type="evidence" value="ECO:0007669"/>
    <property type="project" value="UniProtKB-KW"/>
</dbReference>
<feature type="transmembrane region" description="Helical" evidence="8">
    <location>
        <begin position="128"/>
        <end position="147"/>
    </location>
</feature>
<dbReference type="GO" id="GO:0005886">
    <property type="term" value="C:plasma membrane"/>
    <property type="evidence" value="ECO:0007669"/>
    <property type="project" value="UniProtKB-SubCell"/>
</dbReference>
<feature type="transmembrane region" description="Helical" evidence="8">
    <location>
        <begin position="334"/>
        <end position="355"/>
    </location>
</feature>
<proteinExistence type="inferred from homology"/>
<feature type="transmembrane region" description="Helical" evidence="8">
    <location>
        <begin position="273"/>
        <end position="292"/>
    </location>
</feature>
<evidence type="ECO:0000256" key="3">
    <source>
        <dbReference type="ARBA" id="ARBA00022448"/>
    </source>
</evidence>
<evidence type="ECO:0000256" key="8">
    <source>
        <dbReference type="SAM" id="Phobius"/>
    </source>
</evidence>
<evidence type="ECO:0000256" key="1">
    <source>
        <dbReference type="ARBA" id="ARBA00004651"/>
    </source>
</evidence>
<dbReference type="AlphaFoldDB" id="D5WPV6"/>
<keyword evidence="4 8" id="KW-0812">Transmembrane</keyword>
<evidence type="ECO:0000256" key="6">
    <source>
        <dbReference type="ARBA" id="ARBA00023063"/>
    </source>
</evidence>
<dbReference type="HOGENOM" id="CLU_001265_14_0_9"/>
<dbReference type="KEGG" id="bts:Btus_1658"/>
<evidence type="ECO:0000256" key="5">
    <source>
        <dbReference type="ARBA" id="ARBA00022989"/>
    </source>
</evidence>